<feature type="domain" description="NACHT" evidence="2">
    <location>
        <begin position="150"/>
        <end position="314"/>
    </location>
</feature>
<keyword evidence="4" id="KW-1185">Reference proteome</keyword>
<protein>
    <recommendedName>
        <fullName evidence="2">NACHT domain-containing protein</fullName>
    </recommendedName>
</protein>
<feature type="transmembrane region" description="Helical" evidence="1">
    <location>
        <begin position="825"/>
        <end position="845"/>
    </location>
</feature>
<evidence type="ECO:0000313" key="3">
    <source>
        <dbReference type="EMBL" id="WIM94636.1"/>
    </source>
</evidence>
<dbReference type="Gene3D" id="3.40.50.300">
    <property type="entry name" value="P-loop containing nucleotide triphosphate hydrolases"/>
    <property type="match status" value="1"/>
</dbReference>
<dbReference type="EMBL" id="CP126980">
    <property type="protein sequence ID" value="WIM94636.1"/>
    <property type="molecule type" value="Genomic_DNA"/>
</dbReference>
<feature type="transmembrane region" description="Helical" evidence="1">
    <location>
        <begin position="735"/>
        <end position="764"/>
    </location>
</feature>
<evidence type="ECO:0000259" key="2">
    <source>
        <dbReference type="Pfam" id="PF05729"/>
    </source>
</evidence>
<sequence>MENALDVAALAVSTASLLFDTLGHANEWPRSFRRVVSWLAVLCAGGVLVVSALNAIPGHRLDPWERGAAALVALPLLLIGVRRLRRIPRTIVDHDVLQMIKAAGDLVEDAGTDASEPGVDVDATSRIGRKERRIRLSRLLRARWRGAGQLTLVRGPAGAGKTYGLRGLARRGMPRGRRPAQGRVIPVYVDLRFFVTDAGPVEANSYREFLAGLLGRGDSFLRGKVLQYFREHREVVGWLFLFDSFDEIPALLDSTDVARTAEEHLTAIRRLVDSLPNSHAVIASRDFAEPSAITSSRLITINPLSPKNQRSLMKALIPQRQPRRTLSKRLSADPGLRRLAENPLTLRLICGYIRDTDSAALDGGVFGVTHQAVHARVVRILGGREPVAAGVVRVAQQLAFCLTLLDAPTGWNWARVDAEMAKREFASGPELHAAVQTLEQARLLRTVPDTGGAGPLKAFTFAHRSIQELLAAGLLLAEPGLLAPGEMLAGHRWEGVVPLLLRNGTAGQRAAILTAAERMLAETLAGMTGLPEIVRFGDPARMTARRVARFEWPPASVPLVRMLAAGQPRQAELPGSLGDTVGRLVIGAFVAGTAYDRSLALDVLALVPDWLAQWAIGRTLVRETITVLRRKALDQVVRLDLPPFPDETVHFLLINQILDLERNWSVGAADGLPSWLGGLRLISEVTAAVFGLYAIGWFLSGFAGLGVIFAVLFVVALLWAGAVHGSPMPPTVAPLVGYLLLLTASIVFCVAVGEATTTVAAWLFLAPRSAVRHLGHLVLALLPLWPIVAAVVHIAGTPADTALLRMRRPLGALLRRRLDSVQLSGSRAAAFGIASLVLVVAAVVGDQREAGVLRLSGAAEHSARVAVIVVLLSLAAVAFAYGLAGDWLHDQRWLTRWRGRPARKVDDADLLGALTEIRTGWGLRRLFEDLDDRARRDPAVLVPMGATLVNLDHALDHLTRIMPSGVRWRVPPTIWENEPPFGDDRFVDWLRLPGTSRTKLRWLAGSSRERVMELRERVQTGTIT</sequence>
<feature type="transmembrane region" description="Helical" evidence="1">
    <location>
        <begin position="865"/>
        <end position="888"/>
    </location>
</feature>
<feature type="transmembrane region" description="Helical" evidence="1">
    <location>
        <begin position="68"/>
        <end position="84"/>
    </location>
</feature>
<keyword evidence="1" id="KW-1133">Transmembrane helix</keyword>
<evidence type="ECO:0000313" key="4">
    <source>
        <dbReference type="Proteomes" id="UP001240150"/>
    </source>
</evidence>
<dbReference type="InterPro" id="IPR007111">
    <property type="entry name" value="NACHT_NTPase"/>
</dbReference>
<dbReference type="SUPFAM" id="SSF52540">
    <property type="entry name" value="P-loop containing nucleoside triphosphate hydrolases"/>
    <property type="match status" value="1"/>
</dbReference>
<organism evidence="3 4">
    <name type="scientific">Actinoplanes oblitus</name>
    <dbReference type="NCBI Taxonomy" id="3040509"/>
    <lineage>
        <taxon>Bacteria</taxon>
        <taxon>Bacillati</taxon>
        <taxon>Actinomycetota</taxon>
        <taxon>Actinomycetes</taxon>
        <taxon>Micromonosporales</taxon>
        <taxon>Micromonosporaceae</taxon>
        <taxon>Actinoplanes</taxon>
    </lineage>
</organism>
<dbReference type="Pfam" id="PF05729">
    <property type="entry name" value="NACHT"/>
    <property type="match status" value="1"/>
</dbReference>
<feature type="transmembrane region" description="Helical" evidence="1">
    <location>
        <begin position="784"/>
        <end position="804"/>
    </location>
</feature>
<dbReference type="RefSeq" id="WP_284915866.1">
    <property type="nucleotide sequence ID" value="NZ_CP126980.1"/>
</dbReference>
<feature type="transmembrane region" description="Helical" evidence="1">
    <location>
        <begin position="35"/>
        <end position="56"/>
    </location>
</feature>
<gene>
    <name evidence="3" type="ORF">ACTOB_006677</name>
</gene>
<dbReference type="Proteomes" id="UP001240150">
    <property type="component" value="Chromosome"/>
</dbReference>
<keyword evidence="1" id="KW-0812">Transmembrane</keyword>
<reference evidence="3 4" key="1">
    <citation type="submission" date="2023-06" db="EMBL/GenBank/DDBJ databases">
        <authorList>
            <person name="Yushchuk O."/>
            <person name="Binda E."/>
            <person name="Ruckert-Reed C."/>
            <person name="Fedorenko V."/>
            <person name="Kalinowski J."/>
            <person name="Marinelli F."/>
        </authorList>
    </citation>
    <scope>NUCLEOTIDE SEQUENCE [LARGE SCALE GENOMIC DNA]</scope>
    <source>
        <strain evidence="3 4">NRRL 3884</strain>
    </source>
</reference>
<feature type="transmembrane region" description="Helical" evidence="1">
    <location>
        <begin position="690"/>
        <end position="723"/>
    </location>
</feature>
<proteinExistence type="predicted"/>
<evidence type="ECO:0000256" key="1">
    <source>
        <dbReference type="SAM" id="Phobius"/>
    </source>
</evidence>
<name>A0ABY8WBY5_9ACTN</name>
<keyword evidence="1" id="KW-0472">Membrane</keyword>
<dbReference type="InterPro" id="IPR027417">
    <property type="entry name" value="P-loop_NTPase"/>
</dbReference>
<accession>A0ABY8WBY5</accession>